<evidence type="ECO:0000256" key="1">
    <source>
        <dbReference type="ARBA" id="ARBA00023015"/>
    </source>
</evidence>
<gene>
    <name evidence="4" type="primary">ga22960</name>
    <name evidence="4" type="ORF">PR202_ga22960</name>
</gene>
<reference evidence="4" key="2">
    <citation type="submission" date="2021-12" db="EMBL/GenBank/DDBJ databases">
        <title>Resequencing data analysis of finger millet.</title>
        <authorList>
            <person name="Hatakeyama M."/>
            <person name="Aluri S."/>
            <person name="Balachadran M.T."/>
            <person name="Sivarajan S.R."/>
            <person name="Poveda L."/>
            <person name="Shimizu-Inatsugi R."/>
            <person name="Schlapbach R."/>
            <person name="Sreeman S.M."/>
            <person name="Shimizu K.K."/>
        </authorList>
    </citation>
    <scope>NUCLEOTIDE SEQUENCE</scope>
</reference>
<name>A0AAV5D323_ELECO</name>
<protein>
    <recommendedName>
        <fullName evidence="6">BHLH domain-containing protein</fullName>
    </recommendedName>
</protein>
<evidence type="ECO:0008006" key="6">
    <source>
        <dbReference type="Google" id="ProtNLM"/>
    </source>
</evidence>
<dbReference type="EMBL" id="BQKI01000012">
    <property type="protein sequence ID" value="GJN05339.1"/>
    <property type="molecule type" value="Genomic_DNA"/>
</dbReference>
<proteinExistence type="predicted"/>
<dbReference type="AlphaFoldDB" id="A0AAV5D323"/>
<dbReference type="InterPro" id="IPR044660">
    <property type="entry name" value="IBH1-like"/>
</dbReference>
<sequence>MAAHTCCDDAARAAPGPGKKRLKVKRRRPSSTSSSLAKARRNLLRQAGGKPAALAPSRKKSVAIRRKMESLRRLVVPTAVCGSGERLDELLLHAAGYIMRLQMQVRMMQVMVQALNNPED</sequence>
<evidence type="ECO:0000313" key="4">
    <source>
        <dbReference type="EMBL" id="GJN05339.1"/>
    </source>
</evidence>
<feature type="region of interest" description="Disordered" evidence="3">
    <location>
        <begin position="1"/>
        <end position="38"/>
    </location>
</feature>
<dbReference type="PANTHER" id="PTHR33124:SF39">
    <property type="entry name" value="TRANSCRIPTION FACTOR UPBEAT1"/>
    <property type="match status" value="1"/>
</dbReference>
<feature type="compositionally biased region" description="Basic residues" evidence="3">
    <location>
        <begin position="18"/>
        <end position="29"/>
    </location>
</feature>
<comment type="caution">
    <text evidence="4">The sequence shown here is derived from an EMBL/GenBank/DDBJ whole genome shotgun (WGS) entry which is preliminary data.</text>
</comment>
<keyword evidence="1" id="KW-0805">Transcription regulation</keyword>
<dbReference type="PANTHER" id="PTHR33124">
    <property type="entry name" value="TRANSCRIPTION FACTOR IBH1-LIKE 1"/>
    <property type="match status" value="1"/>
</dbReference>
<evidence type="ECO:0000313" key="5">
    <source>
        <dbReference type="Proteomes" id="UP001054889"/>
    </source>
</evidence>
<dbReference type="GO" id="GO:0006355">
    <property type="term" value="P:regulation of DNA-templated transcription"/>
    <property type="evidence" value="ECO:0007669"/>
    <property type="project" value="InterPro"/>
</dbReference>
<evidence type="ECO:0000256" key="3">
    <source>
        <dbReference type="SAM" id="MobiDB-lite"/>
    </source>
</evidence>
<evidence type="ECO:0000256" key="2">
    <source>
        <dbReference type="ARBA" id="ARBA00023163"/>
    </source>
</evidence>
<dbReference type="Proteomes" id="UP001054889">
    <property type="component" value="Unassembled WGS sequence"/>
</dbReference>
<organism evidence="4 5">
    <name type="scientific">Eleusine coracana subsp. coracana</name>
    <dbReference type="NCBI Taxonomy" id="191504"/>
    <lineage>
        <taxon>Eukaryota</taxon>
        <taxon>Viridiplantae</taxon>
        <taxon>Streptophyta</taxon>
        <taxon>Embryophyta</taxon>
        <taxon>Tracheophyta</taxon>
        <taxon>Spermatophyta</taxon>
        <taxon>Magnoliopsida</taxon>
        <taxon>Liliopsida</taxon>
        <taxon>Poales</taxon>
        <taxon>Poaceae</taxon>
        <taxon>PACMAD clade</taxon>
        <taxon>Chloridoideae</taxon>
        <taxon>Cynodonteae</taxon>
        <taxon>Eleusininae</taxon>
        <taxon>Eleusine</taxon>
    </lineage>
</organism>
<reference evidence="4" key="1">
    <citation type="journal article" date="2018" name="DNA Res.">
        <title>Multiple hybrid de novo genome assembly of finger millet, an orphan allotetraploid crop.</title>
        <authorList>
            <person name="Hatakeyama M."/>
            <person name="Aluri S."/>
            <person name="Balachadran M.T."/>
            <person name="Sivarajan S.R."/>
            <person name="Patrignani A."/>
            <person name="Gruter S."/>
            <person name="Poveda L."/>
            <person name="Shimizu-Inatsugi R."/>
            <person name="Baeten J."/>
            <person name="Francoijs K.J."/>
            <person name="Nataraja K.N."/>
            <person name="Reddy Y.A.N."/>
            <person name="Phadnis S."/>
            <person name="Ravikumar R.L."/>
            <person name="Schlapbach R."/>
            <person name="Sreeman S.M."/>
            <person name="Shimizu K.K."/>
        </authorList>
    </citation>
    <scope>NUCLEOTIDE SEQUENCE</scope>
</reference>
<feature type="compositionally biased region" description="Basic and acidic residues" evidence="3">
    <location>
        <begin position="1"/>
        <end position="11"/>
    </location>
</feature>
<keyword evidence="2" id="KW-0804">Transcription</keyword>
<keyword evidence="5" id="KW-1185">Reference proteome</keyword>
<accession>A0AAV5D323</accession>